<evidence type="ECO:0000313" key="2">
    <source>
        <dbReference type="EMBL" id="AKB09807.1"/>
    </source>
</evidence>
<dbReference type="AlphaFoldDB" id="A0A2R2NVQ8"/>
<dbReference type="EMBL" id="KJ619463">
    <property type="protein sequence ID" value="AKB09807.1"/>
    <property type="molecule type" value="Genomic_DNA"/>
</dbReference>
<keyword evidence="2" id="KW-0614">Plasmid</keyword>
<keyword evidence="1" id="KW-0175">Coiled coil</keyword>
<feature type="coiled-coil region" evidence="1">
    <location>
        <begin position="46"/>
        <end position="102"/>
    </location>
</feature>
<reference evidence="2" key="1">
    <citation type="submission" date="2014-03" db="EMBL/GenBank/DDBJ databases">
        <title>pFA-1, a novel haloarchaeal plasmid isolated from the type strain of Halorubrum litoreum, contains an integrase family tyrosine recombinases.</title>
        <authorList>
            <person name="Chen S."/>
            <person name="Qin J."/>
            <person name="Yan Z."/>
            <person name="Yang Z.L."/>
        </authorList>
    </citation>
    <scope>NUCLEOTIDE SEQUENCE</scope>
    <source>
        <strain evidence="2">Fa-1</strain>
        <plasmid evidence="2">pFA-1</plasmid>
    </source>
</reference>
<sequence length="102" mass="12042">MLYHYMVTPQRTQTRVSTGILSDGERAFFNGEKTVNDPDGYKRSARYRARQRMNQIEEDLDVLREAGQEDLVEEFVNRFGRVERLEREVEELRSKLDEEGGQ</sequence>
<name>A0A2R2NVQ8_9EURY</name>
<organism evidence="2">
    <name type="scientific">Halorubrum distributum</name>
    <dbReference type="NCBI Taxonomy" id="29283"/>
    <lineage>
        <taxon>Archaea</taxon>
        <taxon>Methanobacteriati</taxon>
        <taxon>Methanobacteriota</taxon>
        <taxon>Stenosarchaea group</taxon>
        <taxon>Halobacteria</taxon>
        <taxon>Halobacteriales</taxon>
        <taxon>Haloferacaceae</taxon>
        <taxon>Halorubrum</taxon>
        <taxon>Halorubrum distributum group</taxon>
    </lineage>
</organism>
<evidence type="ECO:0000256" key="1">
    <source>
        <dbReference type="SAM" id="Coils"/>
    </source>
</evidence>
<protein>
    <submittedName>
        <fullName evidence="2">Uncharacterized protein</fullName>
    </submittedName>
</protein>
<geneLocation type="plasmid" evidence="2">
    <name>pFA-1</name>
</geneLocation>
<accession>A0A2R2NVQ8</accession>
<proteinExistence type="predicted"/>